<evidence type="ECO:0000313" key="1">
    <source>
        <dbReference type="EMBL" id="ENO18936.1"/>
    </source>
</evidence>
<dbReference type="STRING" id="888050.HMPREF9004_0271"/>
<evidence type="ECO:0008006" key="3">
    <source>
        <dbReference type="Google" id="ProtNLM"/>
    </source>
</evidence>
<dbReference type="PATRIC" id="fig|888050.3.peg.264"/>
<gene>
    <name evidence="1" type="ORF">HMPREF9004_0271</name>
</gene>
<protein>
    <recommendedName>
        <fullName evidence="3">DoxX family protein</fullName>
    </recommendedName>
</protein>
<dbReference type="eggNOG" id="COG2259">
    <property type="taxonomic scope" value="Bacteria"/>
</dbReference>
<accession>N6X5B8</accession>
<sequence>MEDMNLLRLVARPLLAAPFLVDGFSALRSPSEHVDRAHAVVPLVEKLTPGLTIDDEDLRVTTRVLGVVMIGAGTAFALGKAPRTSAAILAGLAAPMAFVNAPVWDAESKEERFETMKELNKRLALVGALAIASMDRVGRPSAAWRRSYSRQHRRALLEARAAGRQSLTQSHTHS</sequence>
<name>N6X5B8_9ACTO</name>
<dbReference type="AlphaFoldDB" id="N6X5B8"/>
<dbReference type="Proteomes" id="UP000013015">
    <property type="component" value="Unassembled WGS sequence"/>
</dbReference>
<dbReference type="EMBL" id="AQHZ01000005">
    <property type="protein sequence ID" value="ENO18936.1"/>
    <property type="molecule type" value="Genomic_DNA"/>
</dbReference>
<evidence type="ECO:0000313" key="2">
    <source>
        <dbReference type="Proteomes" id="UP000013015"/>
    </source>
</evidence>
<dbReference type="HOGENOM" id="CLU_058421_1_2_11"/>
<proteinExistence type="predicted"/>
<reference evidence="1 2" key="1">
    <citation type="submission" date="2013-03" db="EMBL/GenBank/DDBJ databases">
        <title>Reference genome for the Human Microbiome Project.</title>
        <authorList>
            <person name="Aqrawi P."/>
            <person name="Ayvaz T."/>
            <person name="Bess C."/>
            <person name="Blankenburg K."/>
            <person name="Coyle M."/>
            <person name="Deng J."/>
            <person name="Forbes L."/>
            <person name="Fowler G."/>
            <person name="Francisco L."/>
            <person name="Fu Q."/>
            <person name="Gibbs R."/>
            <person name="Gross S."/>
            <person name="Gubbala S."/>
            <person name="Hale W."/>
            <person name="Hemphill L."/>
            <person name="Highlander S."/>
            <person name="Hirani K."/>
            <person name="Jackson L."/>
            <person name="Jakkamsetti A."/>
            <person name="Javaid M."/>
            <person name="Jayaseelan J.C."/>
            <person name="Jiang H."/>
            <person name="Joshi V."/>
            <person name="Korchina V."/>
            <person name="Kovar C."/>
            <person name="Lara F."/>
            <person name="Lee S."/>
            <person name="Liu Y."/>
            <person name="Mata R."/>
            <person name="Mathew T."/>
            <person name="Munidasa M."/>
            <person name="Muzny D."/>
            <person name="Nazareth L."/>
            <person name="Ngo R."/>
            <person name="Nguyen L."/>
            <person name="Nguyen N."/>
            <person name="Okwuonu G."/>
            <person name="Ongeri F."/>
            <person name="Palculict T."/>
            <person name="Patil S."/>
            <person name="Petrosino J."/>
            <person name="Pham C."/>
            <person name="Pham P."/>
            <person name="Pu L.-L."/>
            <person name="Qin X."/>
            <person name="Qu J."/>
            <person name="Reid J."/>
            <person name="Ross M."/>
            <person name="Ruth R."/>
            <person name="Saada N."/>
            <person name="San Lucas F."/>
            <person name="Santibanez J."/>
            <person name="Shang Y."/>
            <person name="Simmons D."/>
            <person name="Song X.-Z."/>
            <person name="Tang L.-Y."/>
            <person name="Thornton R."/>
            <person name="Warren J."/>
            <person name="Weissenberger G."/>
            <person name="Wilczek-Boney K."/>
            <person name="Worley K."/>
            <person name="Youmans B."/>
            <person name="Zhang J."/>
            <person name="Zhang L."/>
            <person name="Zhao Z."/>
            <person name="Zhou C."/>
            <person name="Zhu D."/>
            <person name="Zhu Y."/>
        </authorList>
    </citation>
    <scope>NUCLEOTIDE SEQUENCE [LARGE SCALE GENOMIC DNA]</scope>
    <source>
        <strain evidence="1 2">F0333</strain>
    </source>
</reference>
<organism evidence="1 2">
    <name type="scientific">Schaalia cardiffensis F0333</name>
    <dbReference type="NCBI Taxonomy" id="888050"/>
    <lineage>
        <taxon>Bacteria</taxon>
        <taxon>Bacillati</taxon>
        <taxon>Actinomycetota</taxon>
        <taxon>Actinomycetes</taxon>
        <taxon>Actinomycetales</taxon>
        <taxon>Actinomycetaceae</taxon>
        <taxon>Schaalia</taxon>
    </lineage>
</organism>
<comment type="caution">
    <text evidence="1">The sequence shown here is derived from an EMBL/GenBank/DDBJ whole genome shotgun (WGS) entry which is preliminary data.</text>
</comment>
<keyword evidence="2" id="KW-1185">Reference proteome</keyword>